<protein>
    <recommendedName>
        <fullName evidence="7">GtrA/DPMS transmembrane domain-containing protein</fullName>
    </recommendedName>
</protein>
<keyword evidence="4 6" id="KW-0472">Membrane</keyword>
<feature type="transmembrane region" description="Helical" evidence="6">
    <location>
        <begin position="127"/>
        <end position="147"/>
    </location>
</feature>
<gene>
    <name evidence="8" type="ORF">DMH04_11895</name>
</gene>
<dbReference type="Pfam" id="PF04138">
    <property type="entry name" value="GtrA_DPMS_TM"/>
    <property type="match status" value="1"/>
</dbReference>
<feature type="transmembrane region" description="Helical" evidence="6">
    <location>
        <begin position="90"/>
        <end position="115"/>
    </location>
</feature>
<keyword evidence="3 6" id="KW-1133">Transmembrane helix</keyword>
<organism evidence="8 9">
    <name type="scientific">Kibdelosporangium aridum</name>
    <dbReference type="NCBI Taxonomy" id="2030"/>
    <lineage>
        <taxon>Bacteria</taxon>
        <taxon>Bacillati</taxon>
        <taxon>Actinomycetota</taxon>
        <taxon>Actinomycetes</taxon>
        <taxon>Pseudonocardiales</taxon>
        <taxon>Pseudonocardiaceae</taxon>
        <taxon>Kibdelosporangium</taxon>
    </lineage>
</organism>
<reference evidence="8 9" key="1">
    <citation type="submission" date="2018-05" db="EMBL/GenBank/DDBJ databases">
        <title>Evolution of GPA BGCs.</title>
        <authorList>
            <person name="Waglechner N."/>
            <person name="Wright G.D."/>
        </authorList>
    </citation>
    <scope>NUCLEOTIDE SEQUENCE [LARGE SCALE GENOMIC DNA]</scope>
    <source>
        <strain evidence="8 9">A82846</strain>
    </source>
</reference>
<keyword evidence="2 6" id="KW-0812">Transmembrane</keyword>
<evidence type="ECO:0000313" key="8">
    <source>
        <dbReference type="EMBL" id="RSM86947.1"/>
    </source>
</evidence>
<dbReference type="InterPro" id="IPR007267">
    <property type="entry name" value="GtrA_DPMS_TM"/>
</dbReference>
<feature type="transmembrane region" description="Helical" evidence="6">
    <location>
        <begin position="56"/>
        <end position="78"/>
    </location>
</feature>
<sequence>MSTGWSCLKAISVSRSNARSVKRIFTRYTMASLLATALSQVALLVLFWAWELDAMTATTIAFLVGSVPHFLLIRRWAWGNVGSVGRRAEIIAYIVVTAAGGALSIGITTVMDWLLEPLIDDRGWRSFGLVVTYLASGAPVFLLKFFALDRVFRRKASHTPKAPADSQDTDDKTSALQPHAA</sequence>
<name>A0A428ZFU1_KIBAR</name>
<feature type="region of interest" description="Disordered" evidence="5">
    <location>
        <begin position="158"/>
        <end position="181"/>
    </location>
</feature>
<dbReference type="OrthoDB" id="5185562at2"/>
<comment type="subcellular location">
    <subcellularLocation>
        <location evidence="1">Membrane</location>
        <topology evidence="1">Multi-pass membrane protein</topology>
    </subcellularLocation>
</comment>
<evidence type="ECO:0000256" key="5">
    <source>
        <dbReference type="SAM" id="MobiDB-lite"/>
    </source>
</evidence>
<evidence type="ECO:0000256" key="1">
    <source>
        <dbReference type="ARBA" id="ARBA00004141"/>
    </source>
</evidence>
<dbReference type="GO" id="GO:0016020">
    <property type="term" value="C:membrane"/>
    <property type="evidence" value="ECO:0007669"/>
    <property type="project" value="UniProtKB-SubCell"/>
</dbReference>
<feature type="domain" description="GtrA/DPMS transmembrane" evidence="7">
    <location>
        <begin position="27"/>
        <end position="133"/>
    </location>
</feature>
<comment type="caution">
    <text evidence="8">The sequence shown here is derived from an EMBL/GenBank/DDBJ whole genome shotgun (WGS) entry which is preliminary data.</text>
</comment>
<evidence type="ECO:0000256" key="4">
    <source>
        <dbReference type="ARBA" id="ARBA00023136"/>
    </source>
</evidence>
<evidence type="ECO:0000256" key="2">
    <source>
        <dbReference type="ARBA" id="ARBA00022692"/>
    </source>
</evidence>
<dbReference type="GO" id="GO:0000271">
    <property type="term" value="P:polysaccharide biosynthetic process"/>
    <property type="evidence" value="ECO:0007669"/>
    <property type="project" value="InterPro"/>
</dbReference>
<proteinExistence type="predicted"/>
<evidence type="ECO:0000256" key="6">
    <source>
        <dbReference type="SAM" id="Phobius"/>
    </source>
</evidence>
<evidence type="ECO:0000259" key="7">
    <source>
        <dbReference type="Pfam" id="PF04138"/>
    </source>
</evidence>
<dbReference type="Proteomes" id="UP000287547">
    <property type="component" value="Unassembled WGS sequence"/>
</dbReference>
<dbReference type="AlphaFoldDB" id="A0A428ZFU1"/>
<feature type="transmembrane region" description="Helical" evidence="6">
    <location>
        <begin position="28"/>
        <end position="50"/>
    </location>
</feature>
<accession>A0A428ZFU1</accession>
<evidence type="ECO:0000313" key="9">
    <source>
        <dbReference type="Proteomes" id="UP000287547"/>
    </source>
</evidence>
<dbReference type="EMBL" id="QHKI01000007">
    <property type="protein sequence ID" value="RSM86947.1"/>
    <property type="molecule type" value="Genomic_DNA"/>
</dbReference>
<evidence type="ECO:0000256" key="3">
    <source>
        <dbReference type="ARBA" id="ARBA00022989"/>
    </source>
</evidence>